<name>D5Q8G3_CLODI</name>
<keyword evidence="3 5" id="KW-0067">ATP-binding</keyword>
<dbReference type="InterPro" id="IPR050093">
    <property type="entry name" value="ABC_SmlMolc_Importer"/>
</dbReference>
<dbReference type="SUPFAM" id="SSF52540">
    <property type="entry name" value="P-loop containing nucleoside triphosphate hydrolases"/>
    <property type="match status" value="1"/>
</dbReference>
<dbReference type="Gene3D" id="3.40.50.300">
    <property type="entry name" value="P-loop containing nucleotide triphosphate hydrolases"/>
    <property type="match status" value="1"/>
</dbReference>
<dbReference type="PROSITE" id="PS00211">
    <property type="entry name" value="ABC_TRANSPORTER_1"/>
    <property type="match status" value="1"/>
</dbReference>
<evidence type="ECO:0000256" key="3">
    <source>
        <dbReference type="ARBA" id="ARBA00022840"/>
    </source>
</evidence>
<accession>D5Q8G3</accession>
<dbReference type="InterPro" id="IPR003439">
    <property type="entry name" value="ABC_transporter-like_ATP-bd"/>
</dbReference>
<comment type="caution">
    <text evidence="5">The sequence shown here is derived from an EMBL/GenBank/DDBJ whole genome shotgun (WGS) entry which is preliminary data.</text>
</comment>
<keyword evidence="1" id="KW-0813">Transport</keyword>
<dbReference type="SMART" id="SM00382">
    <property type="entry name" value="AAA"/>
    <property type="match status" value="1"/>
</dbReference>
<keyword evidence="2" id="KW-0547">Nucleotide-binding</keyword>
<dbReference type="PANTHER" id="PTHR42781">
    <property type="entry name" value="SPERMIDINE/PUTRESCINE IMPORT ATP-BINDING PROTEIN POTA"/>
    <property type="match status" value="1"/>
</dbReference>
<dbReference type="GO" id="GO:0016887">
    <property type="term" value="F:ATP hydrolysis activity"/>
    <property type="evidence" value="ECO:0007669"/>
    <property type="project" value="InterPro"/>
</dbReference>
<evidence type="ECO:0000256" key="2">
    <source>
        <dbReference type="ARBA" id="ARBA00022741"/>
    </source>
</evidence>
<dbReference type="InterPro" id="IPR003593">
    <property type="entry name" value="AAA+_ATPase"/>
</dbReference>
<gene>
    <name evidence="5" type="ORF">HMPREF0220_3197</name>
</gene>
<dbReference type="Pfam" id="PF00005">
    <property type="entry name" value="ABC_tran"/>
    <property type="match status" value="1"/>
</dbReference>
<evidence type="ECO:0000313" key="6">
    <source>
        <dbReference type="Proteomes" id="UP000003227"/>
    </source>
</evidence>
<dbReference type="HOGENOM" id="CLU_000604_1_22_9"/>
<evidence type="ECO:0000256" key="1">
    <source>
        <dbReference type="ARBA" id="ARBA00022448"/>
    </source>
</evidence>
<sequence>MHMNNLVCDSGYIIRNLSKSYEVDNEEHVVLSDISLNIDRNHITVILGESGCGKTTLLRAIASLENINSGEIRFINDNKEYRPNVGFVFQESRLMPWLNVSENITFHNQRKNTILNKMLRKFKHNKRVIGKIINDNFRSLETNENLNKSNKYNRKSNIDVEKYLKMMNLQKFKNSYPNELSGGMAQRVSIARALSFNPDMLFMDEPFSALDYFTRIDMQNEVIRIHKSTNKGVIFVTHDIDEALKIGKKIVVFTDERKIKEFNIEDDYNRDLTSEYYIKLKKDILMTMKSNKGI</sequence>
<dbReference type="AlphaFoldDB" id="D5Q8G3"/>
<organism evidence="5 6">
    <name type="scientific">Clostridioides difficile NAP08</name>
    <dbReference type="NCBI Taxonomy" id="525259"/>
    <lineage>
        <taxon>Bacteria</taxon>
        <taxon>Bacillati</taxon>
        <taxon>Bacillota</taxon>
        <taxon>Clostridia</taxon>
        <taxon>Peptostreptococcales</taxon>
        <taxon>Peptostreptococcaceae</taxon>
        <taxon>Clostridioides</taxon>
    </lineage>
</organism>
<proteinExistence type="predicted"/>
<dbReference type="EMBL" id="ADNX01000086">
    <property type="protein sequence ID" value="EFH05790.1"/>
    <property type="molecule type" value="Genomic_DNA"/>
</dbReference>
<feature type="domain" description="ABC transporter" evidence="4">
    <location>
        <begin position="12"/>
        <end position="280"/>
    </location>
</feature>
<dbReference type="InterPro" id="IPR027417">
    <property type="entry name" value="P-loop_NTPase"/>
</dbReference>
<dbReference type="InterPro" id="IPR017871">
    <property type="entry name" value="ABC_transporter-like_CS"/>
</dbReference>
<dbReference type="GO" id="GO:0005524">
    <property type="term" value="F:ATP binding"/>
    <property type="evidence" value="ECO:0007669"/>
    <property type="project" value="UniProtKB-KW"/>
</dbReference>
<dbReference type="PANTHER" id="PTHR42781:SF8">
    <property type="entry name" value="BICARBONATE TRANSPORT ATP-BINDING PROTEIN CMPC"/>
    <property type="match status" value="1"/>
</dbReference>
<dbReference type="PROSITE" id="PS50893">
    <property type="entry name" value="ABC_TRANSPORTER_2"/>
    <property type="match status" value="1"/>
</dbReference>
<dbReference type="Proteomes" id="UP000003227">
    <property type="component" value="Unassembled WGS sequence"/>
</dbReference>
<evidence type="ECO:0000313" key="5">
    <source>
        <dbReference type="EMBL" id="EFH05790.1"/>
    </source>
</evidence>
<reference evidence="5 6" key="1">
    <citation type="submission" date="2010-05" db="EMBL/GenBank/DDBJ databases">
        <authorList>
            <person name="Qin X."/>
            <person name="Bachman B."/>
            <person name="Battles P."/>
            <person name="Bell A."/>
            <person name="Bess C."/>
            <person name="Bickham C."/>
            <person name="Chaboub L."/>
            <person name="Chen D."/>
            <person name="Coyle M."/>
            <person name="Deiros D.R."/>
            <person name="Dinh H."/>
            <person name="Forbes L."/>
            <person name="Fowler G."/>
            <person name="Francisco L."/>
            <person name="Fu Q."/>
            <person name="Gubbala S."/>
            <person name="Hale W."/>
            <person name="Han Y."/>
            <person name="Hemphill L."/>
            <person name="Highlander S.K."/>
            <person name="Hirani K."/>
            <person name="Hogues M."/>
            <person name="Jackson L."/>
            <person name="Jakkamsetti A."/>
            <person name="Javaid M."/>
            <person name="Jiang H."/>
            <person name="Korchina V."/>
            <person name="Kovar C."/>
            <person name="Lara F."/>
            <person name="Lee S."/>
            <person name="Mata R."/>
            <person name="Mathew T."/>
            <person name="Moen C."/>
            <person name="Morales K."/>
            <person name="Munidasa M."/>
            <person name="Nazareth L."/>
            <person name="Ngo R."/>
            <person name="Nguyen L."/>
            <person name="Okwuonu G."/>
            <person name="Ongeri F."/>
            <person name="Patil S."/>
            <person name="Petrosino J."/>
            <person name="Pham C."/>
            <person name="Pham P."/>
            <person name="Pu L.-L."/>
            <person name="Puazo M."/>
            <person name="Raj R."/>
            <person name="Reid J."/>
            <person name="Rouhana J."/>
            <person name="Saada N."/>
            <person name="Shang Y."/>
            <person name="Simmons D."/>
            <person name="Thornton R."/>
            <person name="Warren J."/>
            <person name="Weissenberger G."/>
            <person name="Zhang J."/>
            <person name="Zhang L."/>
            <person name="Zhou C."/>
            <person name="Zhu D."/>
            <person name="Muzny D."/>
            <person name="Worley K."/>
            <person name="Gibbs R."/>
        </authorList>
    </citation>
    <scope>NUCLEOTIDE SEQUENCE [LARGE SCALE GENOMIC DNA]</scope>
    <source>
        <strain evidence="5 6">NAP08</strain>
    </source>
</reference>
<evidence type="ECO:0000259" key="4">
    <source>
        <dbReference type="PROSITE" id="PS50893"/>
    </source>
</evidence>
<protein>
    <submittedName>
        <fullName evidence="5">ABC transporter, ATP-binding protein</fullName>
    </submittedName>
</protein>